<dbReference type="Gene3D" id="3.40.710.10">
    <property type="entry name" value="DD-peptidase/beta-lactamase superfamily"/>
    <property type="match status" value="1"/>
</dbReference>
<dbReference type="EMBL" id="SNQI01000003">
    <property type="protein sequence ID" value="TEW73734.1"/>
    <property type="molecule type" value="Genomic_DNA"/>
</dbReference>
<dbReference type="AlphaFoldDB" id="A0A4Y8ARF1"/>
<keyword evidence="3" id="KW-1185">Reference proteome</keyword>
<name>A0A4Y8ARF1_9FLAO</name>
<sequence length="444" mass="50205">MKKLSYFLVPLFLIIIFITVSNYPRLNIITGFSAKSVCSCTFEADRDLRSIEAGDNGFSPINLAKNVINEKEKSVVSTIFGLKARKAIYKEGVGCVLLPNDIENIKFKPNRTFLKNKLPYPYGDATQKDTVFSNLDYDALQNAVDNAFDKNGEQLKRTRAVVVIYKGQIIAEKYAEGFSKDTKLLGWSMTKSITNAVLGVLEKQGNININQINLFPEWENDERSKITLNNLLQMNSGLEWVEDYNTISDVTKMLFLADDMTRTQLNKPLTGKPNESWNYSSGTTNLLSGFVRNQFKTHQEYLDFWYTELIDKIGMSSMIVETDATGNYIGSSYGWATARDWAKFGLLYLNEGNWNGEQILNKSWVNYSKTPTNTSNGEYGAQFWLNAGGVYSNVPKDLFSCNGYQGQYVFIIPSKDLVIVRFGLTENPEFNVDAFLSEVISSFQ</sequence>
<proteinExistence type="predicted"/>
<dbReference type="SUPFAM" id="SSF56601">
    <property type="entry name" value="beta-lactamase/transpeptidase-like"/>
    <property type="match status" value="1"/>
</dbReference>
<dbReference type="OrthoDB" id="9773047at2"/>
<dbReference type="InterPro" id="IPR012338">
    <property type="entry name" value="Beta-lactam/transpept-like"/>
</dbReference>
<dbReference type="Proteomes" id="UP000298517">
    <property type="component" value="Unassembled WGS sequence"/>
</dbReference>
<dbReference type="PANTHER" id="PTHR43283:SF7">
    <property type="entry name" value="BETA-LACTAMASE-RELATED DOMAIN-CONTAINING PROTEIN"/>
    <property type="match status" value="1"/>
</dbReference>
<dbReference type="InterPro" id="IPR050789">
    <property type="entry name" value="Diverse_Enzym_Activities"/>
</dbReference>
<dbReference type="GO" id="GO:0016787">
    <property type="term" value="F:hydrolase activity"/>
    <property type="evidence" value="ECO:0007669"/>
    <property type="project" value="UniProtKB-KW"/>
</dbReference>
<comment type="caution">
    <text evidence="2">The sequence shown here is derived from an EMBL/GenBank/DDBJ whole genome shotgun (WGS) entry which is preliminary data.</text>
</comment>
<dbReference type="InterPro" id="IPR001466">
    <property type="entry name" value="Beta-lactam-related"/>
</dbReference>
<feature type="domain" description="Beta-lactamase-related" evidence="1">
    <location>
        <begin position="160"/>
        <end position="422"/>
    </location>
</feature>
<dbReference type="RefSeq" id="WP_134248134.1">
    <property type="nucleotide sequence ID" value="NZ_SNQI01000003.1"/>
</dbReference>
<protein>
    <submittedName>
        <fullName evidence="2">Class C beta-lactamase-related serine hydrolase</fullName>
    </submittedName>
</protein>
<gene>
    <name evidence="2" type="ORF">E2488_09630</name>
</gene>
<evidence type="ECO:0000313" key="2">
    <source>
        <dbReference type="EMBL" id="TEW73734.1"/>
    </source>
</evidence>
<reference evidence="2 3" key="1">
    <citation type="journal article" date="2011" name="J. Microbiol.">
        <title>Gramella jeungdoensis sp. nov., isolated from a solar saltern in Korea.</title>
        <authorList>
            <person name="Joung Y."/>
            <person name="Kim H."/>
            <person name="Jang T."/>
            <person name="Ahn T.S."/>
            <person name="Joh K."/>
        </authorList>
    </citation>
    <scope>NUCLEOTIDE SEQUENCE [LARGE SCALE GENOMIC DNA]</scope>
    <source>
        <strain evidence="2 3">KCTC 23123</strain>
    </source>
</reference>
<accession>A0A4Y8ARF1</accession>
<evidence type="ECO:0000259" key="1">
    <source>
        <dbReference type="Pfam" id="PF00144"/>
    </source>
</evidence>
<organism evidence="2 3">
    <name type="scientific">Gramella jeungdoensis</name>
    <dbReference type="NCBI Taxonomy" id="708091"/>
    <lineage>
        <taxon>Bacteria</taxon>
        <taxon>Pseudomonadati</taxon>
        <taxon>Bacteroidota</taxon>
        <taxon>Flavobacteriia</taxon>
        <taxon>Flavobacteriales</taxon>
        <taxon>Flavobacteriaceae</taxon>
        <taxon>Christiangramia</taxon>
    </lineage>
</organism>
<evidence type="ECO:0000313" key="3">
    <source>
        <dbReference type="Proteomes" id="UP000298517"/>
    </source>
</evidence>
<dbReference type="PANTHER" id="PTHR43283">
    <property type="entry name" value="BETA-LACTAMASE-RELATED"/>
    <property type="match status" value="1"/>
</dbReference>
<dbReference type="Pfam" id="PF00144">
    <property type="entry name" value="Beta-lactamase"/>
    <property type="match status" value="1"/>
</dbReference>
<keyword evidence="2" id="KW-0378">Hydrolase</keyword>